<dbReference type="PANTHER" id="PTHR11012">
    <property type="entry name" value="PROTEIN KINASE-LIKE DOMAIN-CONTAINING"/>
    <property type="match status" value="1"/>
</dbReference>
<evidence type="ECO:0000313" key="3">
    <source>
        <dbReference type="Proteomes" id="UP001154114"/>
    </source>
</evidence>
<dbReference type="Gene3D" id="3.90.1200.10">
    <property type="match status" value="1"/>
</dbReference>
<accession>A0A9P0FNW1</accession>
<dbReference type="InterPro" id="IPR015897">
    <property type="entry name" value="CHK_kinase-like"/>
</dbReference>
<name>A0A9P0FNW1_CHRIL</name>
<dbReference type="PANTHER" id="PTHR11012:SF57">
    <property type="entry name" value="LD10016P"/>
    <property type="match status" value="1"/>
</dbReference>
<dbReference type="OrthoDB" id="190089at2759"/>
<organism evidence="2 3">
    <name type="scientific">Chrysodeixis includens</name>
    <name type="common">Soybean looper</name>
    <name type="synonym">Pseudoplusia includens</name>
    <dbReference type="NCBI Taxonomy" id="689277"/>
    <lineage>
        <taxon>Eukaryota</taxon>
        <taxon>Metazoa</taxon>
        <taxon>Ecdysozoa</taxon>
        <taxon>Arthropoda</taxon>
        <taxon>Hexapoda</taxon>
        <taxon>Insecta</taxon>
        <taxon>Pterygota</taxon>
        <taxon>Neoptera</taxon>
        <taxon>Endopterygota</taxon>
        <taxon>Lepidoptera</taxon>
        <taxon>Glossata</taxon>
        <taxon>Ditrysia</taxon>
        <taxon>Noctuoidea</taxon>
        <taxon>Noctuidae</taxon>
        <taxon>Plusiinae</taxon>
        <taxon>Chrysodeixis</taxon>
    </lineage>
</organism>
<dbReference type="SMART" id="SM00587">
    <property type="entry name" value="CHK"/>
    <property type="match status" value="1"/>
</dbReference>
<sequence>MVQLTLSSISKYLTEEVINKAFKLRTNSDDSVQSIAISRAAPAGEGLISAVYRIQVTGKIHSAKFIVKGLVKDPLLRKSITCETYSKREVFFFSTVLPILRKTQKTSGAKENIQDIIPVCYGQHADGNEDYILMADMAEAGFVSISEMPTIAEVNLTLKTLAHLHAVSFALRIKNPEMFDEIAKELYELYYTDEKRNWYANYFQNAIDINKSVLAEFESPDTIYYQKYFAVVNGDAYKELMCVASARGEYSVFNHGDAWCSNFLCSNERAVAIDFQLMRCASPVTDLSYFLTMCSNVFRSREEFLDAVITYHTSLKYYLADMGIDANKVFSFEMLMEELKKYGKFGILAAITSIPLVASERRDTLVSFESLYSDLDCIPLEVLWPLTPIQNEEHKKRLLNAVRVAVDVGLI</sequence>
<evidence type="ECO:0000259" key="1">
    <source>
        <dbReference type="SMART" id="SM00587"/>
    </source>
</evidence>
<reference evidence="2" key="1">
    <citation type="submission" date="2021-12" db="EMBL/GenBank/DDBJ databases">
        <authorList>
            <person name="King R."/>
        </authorList>
    </citation>
    <scope>NUCLEOTIDE SEQUENCE</scope>
</reference>
<dbReference type="AlphaFoldDB" id="A0A9P0FNW1"/>
<evidence type="ECO:0000313" key="2">
    <source>
        <dbReference type="EMBL" id="CAH0577915.1"/>
    </source>
</evidence>
<gene>
    <name evidence="2" type="ORF">CINC_LOCUS296</name>
</gene>
<keyword evidence="3" id="KW-1185">Reference proteome</keyword>
<dbReference type="InterPro" id="IPR004119">
    <property type="entry name" value="EcKL"/>
</dbReference>
<dbReference type="SUPFAM" id="SSF56112">
    <property type="entry name" value="Protein kinase-like (PK-like)"/>
    <property type="match status" value="1"/>
</dbReference>
<feature type="domain" description="CHK kinase-like" evidence="1">
    <location>
        <begin position="132"/>
        <end position="321"/>
    </location>
</feature>
<proteinExistence type="predicted"/>
<dbReference type="EMBL" id="LR824004">
    <property type="protein sequence ID" value="CAH0577915.1"/>
    <property type="molecule type" value="Genomic_DNA"/>
</dbReference>
<protein>
    <recommendedName>
        <fullName evidence="1">CHK kinase-like domain-containing protein</fullName>
    </recommendedName>
</protein>
<dbReference type="InterPro" id="IPR011009">
    <property type="entry name" value="Kinase-like_dom_sf"/>
</dbReference>
<dbReference type="Proteomes" id="UP001154114">
    <property type="component" value="Chromosome 1"/>
</dbReference>
<dbReference type="Pfam" id="PF02958">
    <property type="entry name" value="EcKL"/>
    <property type="match status" value="1"/>
</dbReference>